<evidence type="ECO:0000313" key="2">
    <source>
        <dbReference type="EMBL" id="SBW08766.1"/>
    </source>
</evidence>
<proteinExistence type="predicted"/>
<dbReference type="EMBL" id="FLUO01000001">
    <property type="protein sequence ID" value="SBW08766.1"/>
    <property type="molecule type" value="Genomic_DNA"/>
</dbReference>
<keyword evidence="1" id="KW-0812">Transmembrane</keyword>
<dbReference type="AlphaFoldDB" id="A0A212KAR8"/>
<name>A0A212KAR8_9PROT</name>
<accession>A0A212KAR8</accession>
<feature type="transmembrane region" description="Helical" evidence="1">
    <location>
        <begin position="55"/>
        <end position="88"/>
    </location>
</feature>
<keyword evidence="1" id="KW-0472">Membrane</keyword>
<dbReference type="InterPro" id="IPR014550">
    <property type="entry name" value="UCP028704_OpgC"/>
</dbReference>
<organism evidence="2">
    <name type="scientific">uncultured Alphaproteobacteria bacterium</name>
    <dbReference type="NCBI Taxonomy" id="91750"/>
    <lineage>
        <taxon>Bacteria</taxon>
        <taxon>Pseudomonadati</taxon>
        <taxon>Pseudomonadota</taxon>
        <taxon>Alphaproteobacteria</taxon>
        <taxon>environmental samples</taxon>
    </lineage>
</organism>
<dbReference type="Pfam" id="PF10129">
    <property type="entry name" value="OpgC_C"/>
    <property type="match status" value="1"/>
</dbReference>
<evidence type="ECO:0000256" key="1">
    <source>
        <dbReference type="SAM" id="Phobius"/>
    </source>
</evidence>
<reference evidence="2" key="1">
    <citation type="submission" date="2016-04" db="EMBL/GenBank/DDBJ databases">
        <authorList>
            <person name="Evans L.H."/>
            <person name="Alamgir A."/>
            <person name="Owens N."/>
            <person name="Weber N.D."/>
            <person name="Virtaneva K."/>
            <person name="Barbian K."/>
            <person name="Babar A."/>
            <person name="Rosenke K."/>
        </authorList>
    </citation>
    <scope>NUCLEOTIDE SEQUENCE</scope>
    <source>
        <strain evidence="2">86</strain>
    </source>
</reference>
<keyword evidence="1" id="KW-1133">Transmembrane helix</keyword>
<sequence length="175" mass="19698">MSAAETRKQRMEKEFDYRVLQHGVSSGRLKIFTDFRVFNQGHSPTYSPWDNVAPLLVLVLLSLALLVLVGIIVGVLALVLSVVLYAFLIRIWVMHRLHERTRQAMMQNLYNWELLWGMGGVVLANERTGQMCHAPGGNWRTFVVTGLADIASALRGDTDMANLREQGSMNRGDGR</sequence>
<gene>
    <name evidence="2" type="ORF">KL86APRO_12451</name>
</gene>
<protein>
    <submittedName>
        <fullName evidence="2">Uncharacterized protein</fullName>
    </submittedName>
</protein>